<proteinExistence type="predicted"/>
<dbReference type="PROSITE" id="PS00065">
    <property type="entry name" value="D_2_HYDROXYACID_DH_1"/>
    <property type="match status" value="1"/>
</dbReference>
<dbReference type="STRING" id="1185876.BN8_02021"/>
<protein>
    <submittedName>
        <fullName evidence="3">NADP oxidoreductase coenzyme F420-dependent</fullName>
    </submittedName>
</protein>
<dbReference type="Pfam" id="PF03807">
    <property type="entry name" value="F420_oxidored"/>
    <property type="match status" value="1"/>
</dbReference>
<dbReference type="PANTHER" id="PTHR14239">
    <property type="entry name" value="DUDULIN-RELATED"/>
    <property type="match status" value="1"/>
</dbReference>
<dbReference type="SUPFAM" id="SSF51735">
    <property type="entry name" value="NAD(P)-binding Rossmann-fold domains"/>
    <property type="match status" value="1"/>
</dbReference>
<dbReference type="GO" id="GO:0005886">
    <property type="term" value="C:plasma membrane"/>
    <property type="evidence" value="ECO:0007669"/>
    <property type="project" value="TreeGrafter"/>
</dbReference>
<comment type="caution">
    <text evidence="3">The sequence shown here is derived from an EMBL/GenBank/DDBJ whole genome shotgun (WGS) entry which is preliminary data.</text>
</comment>
<keyword evidence="4" id="KW-1185">Reference proteome</keyword>
<dbReference type="GO" id="GO:0008823">
    <property type="term" value="F:cupric reductase (NADH) activity"/>
    <property type="evidence" value="ECO:0007669"/>
    <property type="project" value="TreeGrafter"/>
</dbReference>
<gene>
    <name evidence="3" type="ORF">BN8_02021</name>
</gene>
<dbReference type="Proteomes" id="UP000009309">
    <property type="component" value="Unassembled WGS sequence"/>
</dbReference>
<name>I2GGE6_9BACT</name>
<dbReference type="eggNOG" id="COG2085">
    <property type="taxonomic scope" value="Bacteria"/>
</dbReference>
<dbReference type="GO" id="GO:0052851">
    <property type="term" value="F:ferric-chelate reductase (NADPH) activity"/>
    <property type="evidence" value="ECO:0007669"/>
    <property type="project" value="TreeGrafter"/>
</dbReference>
<dbReference type="EMBL" id="CAIT01000006">
    <property type="protein sequence ID" value="CCH52971.1"/>
    <property type="molecule type" value="Genomic_DNA"/>
</dbReference>
<organism evidence="3 4">
    <name type="scientific">Fibrisoma limi BUZ 3</name>
    <dbReference type="NCBI Taxonomy" id="1185876"/>
    <lineage>
        <taxon>Bacteria</taxon>
        <taxon>Pseudomonadati</taxon>
        <taxon>Bacteroidota</taxon>
        <taxon>Cytophagia</taxon>
        <taxon>Cytophagales</taxon>
        <taxon>Spirosomataceae</taxon>
        <taxon>Fibrisoma</taxon>
    </lineage>
</organism>
<dbReference type="InterPro" id="IPR051267">
    <property type="entry name" value="STEAP_metalloreductase"/>
</dbReference>
<dbReference type="InterPro" id="IPR029752">
    <property type="entry name" value="D-isomer_DH_CS1"/>
</dbReference>
<evidence type="ECO:0000313" key="3">
    <source>
        <dbReference type="EMBL" id="CCH52971.1"/>
    </source>
</evidence>
<dbReference type="PANTHER" id="PTHR14239:SF0">
    <property type="entry name" value="F420-DEPENDENT NADP REDUCTASE"/>
    <property type="match status" value="1"/>
</dbReference>
<evidence type="ECO:0000256" key="1">
    <source>
        <dbReference type="ARBA" id="ARBA00023002"/>
    </source>
</evidence>
<feature type="domain" description="Pyrroline-5-carboxylate reductase catalytic N-terminal" evidence="2">
    <location>
        <begin position="4"/>
        <end position="95"/>
    </location>
</feature>
<keyword evidence="1" id="KW-0560">Oxidoreductase</keyword>
<reference evidence="3 4" key="1">
    <citation type="journal article" date="2012" name="J. Bacteriol.">
        <title>Genome Sequence of the Filamentous Bacterium Fibrisoma limi BUZ 3T.</title>
        <authorList>
            <person name="Filippini M."/>
            <person name="Qi W."/>
            <person name="Jaenicke S."/>
            <person name="Goesmann A."/>
            <person name="Smits T.H."/>
            <person name="Bagheri H.C."/>
        </authorList>
    </citation>
    <scope>NUCLEOTIDE SEQUENCE [LARGE SCALE GENOMIC DNA]</scope>
    <source>
        <strain evidence="4">BUZ 3T</strain>
    </source>
</reference>
<dbReference type="OrthoDB" id="9786864at2"/>
<evidence type="ECO:0000259" key="2">
    <source>
        <dbReference type="Pfam" id="PF03807"/>
    </source>
</evidence>
<evidence type="ECO:0000313" key="4">
    <source>
        <dbReference type="Proteomes" id="UP000009309"/>
    </source>
</evidence>
<dbReference type="InterPro" id="IPR028939">
    <property type="entry name" value="P5C_Rdtase_cat_N"/>
</dbReference>
<dbReference type="InterPro" id="IPR036291">
    <property type="entry name" value="NAD(P)-bd_dom_sf"/>
</dbReference>
<dbReference type="AlphaFoldDB" id="I2GGE6"/>
<dbReference type="Gene3D" id="3.40.50.720">
    <property type="entry name" value="NAD(P)-binding Rossmann-like Domain"/>
    <property type="match status" value="1"/>
</dbReference>
<dbReference type="GO" id="GO:0015677">
    <property type="term" value="P:copper ion import"/>
    <property type="evidence" value="ECO:0007669"/>
    <property type="project" value="TreeGrafter"/>
</dbReference>
<dbReference type="RefSeq" id="WP_009281555.1">
    <property type="nucleotide sequence ID" value="NZ_CAIT01000006.1"/>
</dbReference>
<accession>I2GGE6</accession>
<sequence length="203" mass="21337">MSYTIGIIGSGNIGRGLATHLAKTQYKLLLTNRRGAESLTDLVVSIGGSLRAADLAETIHQADVLFLALPWSQLEGLAQAMAPYRGKILVDATNNVVSMSPFQLADIGGKTTGEYVADLFPHQRLVKAFNTLGAATLALPPQNDTGNRVIVLSGDDTEAKKVVADLAQSMGFAPIDLGTLAEGGKLQDMGNAFSGIELIKVSK</sequence>